<keyword evidence="1" id="KW-0805">Transcription regulation</keyword>
<reference evidence="5 6" key="1">
    <citation type="submission" date="2018-10" db="EMBL/GenBank/DDBJ databases">
        <title>Histidinibacterium lentulum gen. nov., sp. nov., a marine bacterium from the culture broth of Picochlorum sp. 122.</title>
        <authorList>
            <person name="Wang G."/>
        </authorList>
    </citation>
    <scope>NUCLEOTIDE SEQUENCE [LARGE SCALE GENOMIC DNA]</scope>
    <source>
        <strain evidence="5 6">B17</strain>
    </source>
</reference>
<evidence type="ECO:0000256" key="3">
    <source>
        <dbReference type="ARBA" id="ARBA00023163"/>
    </source>
</evidence>
<evidence type="ECO:0000256" key="2">
    <source>
        <dbReference type="ARBA" id="ARBA00023125"/>
    </source>
</evidence>
<organism evidence="5 6">
    <name type="scientific">Histidinibacterium lentulum</name>
    <dbReference type="NCBI Taxonomy" id="2480588"/>
    <lineage>
        <taxon>Bacteria</taxon>
        <taxon>Pseudomonadati</taxon>
        <taxon>Pseudomonadota</taxon>
        <taxon>Alphaproteobacteria</taxon>
        <taxon>Rhodobacterales</taxon>
        <taxon>Paracoccaceae</taxon>
        <taxon>Histidinibacterium</taxon>
    </lineage>
</organism>
<evidence type="ECO:0000256" key="1">
    <source>
        <dbReference type="ARBA" id="ARBA00023015"/>
    </source>
</evidence>
<proteinExistence type="predicted"/>
<gene>
    <name evidence="5" type="ORF">EAT49_16875</name>
</gene>
<evidence type="ECO:0000313" key="6">
    <source>
        <dbReference type="Proteomes" id="UP000268016"/>
    </source>
</evidence>
<dbReference type="Proteomes" id="UP000268016">
    <property type="component" value="Unassembled WGS sequence"/>
</dbReference>
<dbReference type="SUPFAM" id="SSF46785">
    <property type="entry name" value="Winged helix' DNA-binding domain"/>
    <property type="match status" value="1"/>
</dbReference>
<dbReference type="PROSITE" id="PS50987">
    <property type="entry name" value="HTH_ARSR_2"/>
    <property type="match status" value="1"/>
</dbReference>
<dbReference type="PANTHER" id="PTHR43132">
    <property type="entry name" value="ARSENICAL RESISTANCE OPERON REPRESSOR ARSR-RELATED"/>
    <property type="match status" value="1"/>
</dbReference>
<dbReference type="Pfam" id="PF01022">
    <property type="entry name" value="HTH_5"/>
    <property type="match status" value="1"/>
</dbReference>
<protein>
    <submittedName>
        <fullName evidence="5">ArsR family transcriptional regulator</fullName>
    </submittedName>
</protein>
<dbReference type="EMBL" id="RDRB01000009">
    <property type="protein sequence ID" value="ROT98611.1"/>
    <property type="molecule type" value="Genomic_DNA"/>
</dbReference>
<dbReference type="OrthoDB" id="194599at2"/>
<dbReference type="CDD" id="cd00090">
    <property type="entry name" value="HTH_ARSR"/>
    <property type="match status" value="1"/>
</dbReference>
<dbReference type="PRINTS" id="PR00778">
    <property type="entry name" value="HTHARSR"/>
</dbReference>
<comment type="caution">
    <text evidence="5">The sequence shown here is derived from an EMBL/GenBank/DDBJ whole genome shotgun (WGS) entry which is preliminary data.</text>
</comment>
<dbReference type="NCBIfam" id="NF033788">
    <property type="entry name" value="HTH_metalloreg"/>
    <property type="match status" value="1"/>
</dbReference>
<dbReference type="InterPro" id="IPR036388">
    <property type="entry name" value="WH-like_DNA-bd_sf"/>
</dbReference>
<dbReference type="PANTHER" id="PTHR43132:SF2">
    <property type="entry name" value="ARSENICAL RESISTANCE OPERON REPRESSOR ARSR-RELATED"/>
    <property type="match status" value="1"/>
</dbReference>
<dbReference type="InterPro" id="IPR036390">
    <property type="entry name" value="WH_DNA-bd_sf"/>
</dbReference>
<dbReference type="GO" id="GO:0003700">
    <property type="term" value="F:DNA-binding transcription factor activity"/>
    <property type="evidence" value="ECO:0007669"/>
    <property type="project" value="InterPro"/>
</dbReference>
<dbReference type="SMART" id="SM00418">
    <property type="entry name" value="HTH_ARSR"/>
    <property type="match status" value="1"/>
</dbReference>
<accession>A0A3N2QTQ6</accession>
<evidence type="ECO:0000313" key="5">
    <source>
        <dbReference type="EMBL" id="ROT98611.1"/>
    </source>
</evidence>
<dbReference type="AlphaFoldDB" id="A0A3N2QTQ6"/>
<dbReference type="InterPro" id="IPR001845">
    <property type="entry name" value="HTH_ArsR_DNA-bd_dom"/>
</dbReference>
<keyword evidence="6" id="KW-1185">Reference proteome</keyword>
<dbReference type="InterPro" id="IPR011991">
    <property type="entry name" value="ArsR-like_HTH"/>
</dbReference>
<dbReference type="GO" id="GO:0003677">
    <property type="term" value="F:DNA binding"/>
    <property type="evidence" value="ECO:0007669"/>
    <property type="project" value="UniProtKB-KW"/>
</dbReference>
<dbReference type="Gene3D" id="1.10.10.10">
    <property type="entry name" value="Winged helix-like DNA-binding domain superfamily/Winged helix DNA-binding domain"/>
    <property type="match status" value="1"/>
</dbReference>
<evidence type="ECO:0000259" key="4">
    <source>
        <dbReference type="PROSITE" id="PS50987"/>
    </source>
</evidence>
<dbReference type="RefSeq" id="WP_123643478.1">
    <property type="nucleotide sequence ID" value="NZ_ML119089.1"/>
</dbReference>
<feature type="domain" description="HTH arsR-type" evidence="4">
    <location>
        <begin position="14"/>
        <end position="106"/>
    </location>
</feature>
<dbReference type="InterPro" id="IPR051011">
    <property type="entry name" value="Metal_resp_trans_reg"/>
</dbReference>
<name>A0A3N2QTQ6_9RHOB</name>
<keyword evidence="3" id="KW-0804">Transcription</keyword>
<keyword evidence="2" id="KW-0238">DNA-binding</keyword>
<sequence length="112" mass="12114">MVTEDLIIPDSEIVKAADEAAAVLKALSNPQRLRLLCALVPGELSVGELEEVLGTSQSYVSGQLARLRAEGLVTAERDGRIIRYRLADPRITPILERLFEVFCPGASTGHAD</sequence>